<keyword evidence="3" id="KW-1185">Reference proteome</keyword>
<dbReference type="OrthoDB" id="882867at2"/>
<evidence type="ECO:0000313" key="3">
    <source>
        <dbReference type="Proteomes" id="UP000298471"/>
    </source>
</evidence>
<feature type="transmembrane region" description="Helical" evidence="1">
    <location>
        <begin position="6"/>
        <end position="27"/>
    </location>
</feature>
<comment type="caution">
    <text evidence="2">The sequence shown here is derived from an EMBL/GenBank/DDBJ whole genome shotgun (WGS) entry which is preliminary data.</text>
</comment>
<dbReference type="Proteomes" id="UP000298471">
    <property type="component" value="Unassembled WGS sequence"/>
</dbReference>
<dbReference type="AlphaFoldDB" id="A0A4Z0QBV8"/>
<dbReference type="EMBL" id="SRMB01000002">
    <property type="protein sequence ID" value="TGE27520.1"/>
    <property type="molecule type" value="Genomic_DNA"/>
</dbReference>
<sequence>MDNTTLGGWLVKAVVFGLQLGLVYVVVQAIRAGGGLKLVHPFQPGWGELHHRYASAQSHQPMTLASAQIGFWTYKNTIEIGFAADALVLRKTLFSSAQIRIPYAHITVVTPPATSSLLGFSFRTDGIFRVDGADISLPSELADQLLRHLAAAEAPLHPPAS</sequence>
<reference evidence="2 3" key="1">
    <citation type="submission" date="2019-04" db="EMBL/GenBank/DDBJ databases">
        <authorList>
            <person name="Feng G."/>
            <person name="Zhang J."/>
            <person name="Zhu H."/>
        </authorList>
    </citation>
    <scope>NUCLEOTIDE SEQUENCE [LARGE SCALE GENOMIC DNA]</scope>
    <source>
        <strain evidence="2 3">9PBR-1</strain>
    </source>
</reference>
<keyword evidence="1" id="KW-0472">Membrane</keyword>
<organism evidence="2 3">
    <name type="scientific">Hymenobacter metallicola</name>
    <dbReference type="NCBI Taxonomy" id="2563114"/>
    <lineage>
        <taxon>Bacteria</taxon>
        <taxon>Pseudomonadati</taxon>
        <taxon>Bacteroidota</taxon>
        <taxon>Cytophagia</taxon>
        <taxon>Cytophagales</taxon>
        <taxon>Hymenobacteraceae</taxon>
        <taxon>Hymenobacter</taxon>
    </lineage>
</organism>
<proteinExistence type="predicted"/>
<keyword evidence="1" id="KW-0812">Transmembrane</keyword>
<keyword evidence="1" id="KW-1133">Transmembrane helix</keyword>
<name>A0A4Z0QBV8_9BACT</name>
<evidence type="ECO:0000313" key="2">
    <source>
        <dbReference type="EMBL" id="TGE27520.1"/>
    </source>
</evidence>
<accession>A0A4Z0QBV8</accession>
<gene>
    <name evidence="2" type="ORF">E5K02_14190</name>
</gene>
<dbReference type="RefSeq" id="WP_135395564.1">
    <property type="nucleotide sequence ID" value="NZ_SRMB01000002.1"/>
</dbReference>
<evidence type="ECO:0000256" key="1">
    <source>
        <dbReference type="SAM" id="Phobius"/>
    </source>
</evidence>
<protein>
    <submittedName>
        <fullName evidence="2">Uncharacterized protein</fullName>
    </submittedName>
</protein>